<evidence type="ECO:0008006" key="4">
    <source>
        <dbReference type="Google" id="ProtNLM"/>
    </source>
</evidence>
<dbReference type="Pfam" id="PF26233">
    <property type="entry name" value="NicX"/>
    <property type="match status" value="1"/>
</dbReference>
<dbReference type="PANTHER" id="PTHR34448">
    <property type="entry name" value="AMINOPEPTIDASE"/>
    <property type="match status" value="1"/>
</dbReference>
<organism evidence="2 3">
    <name type="scientific">Candidatus Marsarchaeota G1 archaeon OSP_C</name>
    <dbReference type="NCBI Taxonomy" id="1978154"/>
    <lineage>
        <taxon>Archaea</taxon>
        <taxon>Candidatus Marsarchaeota</taxon>
        <taxon>Candidatus Marsarchaeota group 1</taxon>
    </lineage>
</organism>
<evidence type="ECO:0000313" key="2">
    <source>
        <dbReference type="EMBL" id="PSN88268.1"/>
    </source>
</evidence>
<dbReference type="AlphaFoldDB" id="A0A2R6APG3"/>
<proteinExistence type="predicted"/>
<dbReference type="InterPro" id="IPR058739">
    <property type="entry name" value="NicX"/>
</dbReference>
<dbReference type="GO" id="GO:0046872">
    <property type="term" value="F:metal ion binding"/>
    <property type="evidence" value="ECO:0007669"/>
    <property type="project" value="UniProtKB-KW"/>
</dbReference>
<protein>
    <recommendedName>
        <fullName evidence="4">Leucyl aminopeptidase</fullName>
    </recommendedName>
</protein>
<dbReference type="PANTHER" id="PTHR34448:SF1">
    <property type="entry name" value="BLL6088 PROTEIN"/>
    <property type="match status" value="1"/>
</dbReference>
<evidence type="ECO:0000256" key="1">
    <source>
        <dbReference type="ARBA" id="ARBA00022723"/>
    </source>
</evidence>
<sequence>MGGAETLLVVCDAPHRGVLKPFRDAARAIGLRRLDEHLYVDGDTLRGVLPSYEVVIFCVSDALTLSLGHSDARLQACRSGSRVAFLTQPLESTPPPGEIFKVAKATNTLRDRLRGARKLAINTASSELVVDVSGRDPLALTSLVTRPGAWGAVPDYAEVALAPIESSPNGSFVVDACVVGLGALKERLTLFFENGRLKLEGSNLVGESLSRMMAREPGLNVLSEVGFGTNRMRREFRREFDDKKALGSAHLGLGDNHTIGGVNRSSLHLDCLAKMCGLRVDGVPIDFQSLH</sequence>
<accession>A0A2R6APG3</accession>
<comment type="caution">
    <text evidence="2">The sequence shown here is derived from an EMBL/GenBank/DDBJ whole genome shotgun (WGS) entry which is preliminary data.</text>
</comment>
<dbReference type="SUPFAM" id="SSF144052">
    <property type="entry name" value="Thermophilic metalloprotease-like"/>
    <property type="match status" value="1"/>
</dbReference>
<dbReference type="InterPro" id="IPR052170">
    <property type="entry name" value="M29_Exopeptidase"/>
</dbReference>
<gene>
    <name evidence="2" type="ORF">B9Q00_06220</name>
</gene>
<evidence type="ECO:0000313" key="3">
    <source>
        <dbReference type="Proteomes" id="UP000241473"/>
    </source>
</evidence>
<dbReference type="Proteomes" id="UP000241473">
    <property type="component" value="Unassembled WGS sequence"/>
</dbReference>
<name>A0A2R6APG3_9ARCH</name>
<reference evidence="2 3" key="1">
    <citation type="submission" date="2017-04" db="EMBL/GenBank/DDBJ databases">
        <title>Novel microbial lineages endemic to geothermal iron-oxide mats fill important gaps in the evolutionary history of Archaea.</title>
        <authorList>
            <person name="Jay Z.J."/>
            <person name="Beam J.P."/>
            <person name="Dlakic M."/>
            <person name="Rusch D.B."/>
            <person name="Kozubal M.A."/>
            <person name="Inskeep W.P."/>
        </authorList>
    </citation>
    <scope>NUCLEOTIDE SEQUENCE [LARGE SCALE GENOMIC DNA]</scope>
    <source>
        <strain evidence="2">OSP_C</strain>
    </source>
</reference>
<keyword evidence="1" id="KW-0479">Metal-binding</keyword>
<dbReference type="EMBL" id="NEXB01000028">
    <property type="protein sequence ID" value="PSN88268.1"/>
    <property type="molecule type" value="Genomic_DNA"/>
</dbReference>